<name>A0ABS6DQE5_9MOLU</name>
<feature type="binding site" evidence="1">
    <location>
        <position position="161"/>
    </location>
    <ligand>
        <name>substrate</name>
    </ligand>
</feature>
<keyword evidence="1" id="KW-0067">ATP-binding</keyword>
<dbReference type="PANTHER" id="PTHR11406:SF23">
    <property type="entry name" value="PHOSPHOGLYCERATE KINASE 1, CHLOROPLASTIC-RELATED"/>
    <property type="match status" value="1"/>
</dbReference>
<feature type="binding site" evidence="1">
    <location>
        <position position="300"/>
    </location>
    <ligand>
        <name>ATP</name>
        <dbReference type="ChEBI" id="CHEBI:30616"/>
    </ligand>
</feature>
<feature type="binding site" evidence="1">
    <location>
        <begin position="358"/>
        <end position="361"/>
    </location>
    <ligand>
        <name>ATP</name>
        <dbReference type="ChEBI" id="CHEBI:30616"/>
    </ligand>
</feature>
<reference evidence="2" key="1">
    <citation type="submission" date="2021-06" db="EMBL/GenBank/DDBJ databases">
        <title>Novel Mycoplasma species detected in California sea lions (Zalophus californianus) from the USA.</title>
        <authorList>
            <person name="Volokhov D.V."/>
            <person name="Furtak V.A."/>
            <person name="Zagorodnyaya T.A."/>
        </authorList>
    </citation>
    <scope>NUCLEOTIDE SEQUENCE [LARGE SCALE GENOMIC DNA]</scope>
    <source>
        <strain evidence="2">CSL 5346</strain>
    </source>
</reference>
<evidence type="ECO:0000256" key="1">
    <source>
        <dbReference type="HAMAP-Rule" id="MF_00145"/>
    </source>
</evidence>
<feature type="binding site" evidence="1">
    <location>
        <position position="124"/>
    </location>
    <ligand>
        <name>substrate</name>
    </ligand>
</feature>
<comment type="catalytic activity">
    <reaction evidence="1">
        <text>(2R)-3-phosphoglycerate + ATP = (2R)-3-phospho-glyceroyl phosphate + ADP</text>
        <dbReference type="Rhea" id="RHEA:14801"/>
        <dbReference type="ChEBI" id="CHEBI:30616"/>
        <dbReference type="ChEBI" id="CHEBI:57604"/>
        <dbReference type="ChEBI" id="CHEBI:58272"/>
        <dbReference type="ChEBI" id="CHEBI:456216"/>
        <dbReference type="EC" id="2.7.2.3"/>
    </reaction>
</comment>
<comment type="similarity">
    <text evidence="1">Belongs to the phosphoglycerate kinase family.</text>
</comment>
<gene>
    <name evidence="1" type="primary">pgk</name>
    <name evidence="2" type="ORF">KQ875_03030</name>
</gene>
<keyword evidence="1" id="KW-0324">Glycolysis</keyword>
<keyword evidence="1" id="KW-0547">Nucleotide-binding</keyword>
<feature type="binding site" evidence="1">
    <location>
        <position position="211"/>
    </location>
    <ligand>
        <name>ATP</name>
        <dbReference type="ChEBI" id="CHEBI:30616"/>
    </ligand>
</feature>
<keyword evidence="1 2" id="KW-0418">Kinase</keyword>
<protein>
    <recommendedName>
        <fullName evidence="1">Phosphoglycerate kinase</fullName>
        <ecNumber evidence="1">2.7.2.3</ecNumber>
    </recommendedName>
</protein>
<dbReference type="RefSeq" id="WP_216489244.1">
    <property type="nucleotide sequence ID" value="NZ_JAHMHH010000003.1"/>
</dbReference>
<comment type="pathway">
    <text evidence="1">Carbohydrate degradation; glycolysis; pyruvate from D-glyceraldehyde 3-phosphate: step 2/5.</text>
</comment>
<dbReference type="EC" id="2.7.2.3" evidence="1"/>
<dbReference type="PIRSF" id="PIRSF000724">
    <property type="entry name" value="Pgk"/>
    <property type="match status" value="1"/>
</dbReference>
<comment type="subunit">
    <text evidence="1">Monomer.</text>
</comment>
<keyword evidence="3" id="KW-1185">Reference proteome</keyword>
<feature type="binding site" evidence="1">
    <location>
        <position position="40"/>
    </location>
    <ligand>
        <name>substrate</name>
    </ligand>
</feature>
<dbReference type="Proteomes" id="UP000718793">
    <property type="component" value="Unassembled WGS sequence"/>
</dbReference>
<comment type="subcellular location">
    <subcellularLocation>
        <location evidence="1">Cytoplasm</location>
    </subcellularLocation>
</comment>
<feature type="binding site" evidence="1">
    <location>
        <begin position="63"/>
        <end position="66"/>
    </location>
    <ligand>
        <name>substrate</name>
    </ligand>
</feature>
<keyword evidence="1" id="KW-0963">Cytoplasm</keyword>
<accession>A0ABS6DQE5</accession>
<proteinExistence type="inferred from homology"/>
<keyword evidence="1" id="KW-0808">Transferase</keyword>
<feature type="binding site" evidence="1">
    <location>
        <position position="331"/>
    </location>
    <ligand>
        <name>ATP</name>
        <dbReference type="ChEBI" id="CHEBI:30616"/>
    </ligand>
</feature>
<dbReference type="Pfam" id="PF00162">
    <property type="entry name" value="PGK"/>
    <property type="match status" value="1"/>
</dbReference>
<dbReference type="EMBL" id="JAHMHH010000003">
    <property type="protein sequence ID" value="MBU4692550.1"/>
    <property type="molecule type" value="Genomic_DNA"/>
</dbReference>
<dbReference type="HAMAP" id="MF_00145">
    <property type="entry name" value="Phosphoglyc_kinase"/>
    <property type="match status" value="1"/>
</dbReference>
<comment type="caution">
    <text evidence="2">The sequence shown here is derived from an EMBL/GenBank/DDBJ whole genome shotgun (WGS) entry which is preliminary data.</text>
</comment>
<feature type="binding site" evidence="1">
    <location>
        <begin position="20"/>
        <end position="22"/>
    </location>
    <ligand>
        <name>substrate</name>
    </ligand>
</feature>
<evidence type="ECO:0000313" key="3">
    <source>
        <dbReference type="Proteomes" id="UP000718793"/>
    </source>
</evidence>
<organism evidence="2 3">
    <name type="scientific">Mycoplasma zalophi</name>
    <dbReference type="NCBI Taxonomy" id="191287"/>
    <lineage>
        <taxon>Bacteria</taxon>
        <taxon>Bacillati</taxon>
        <taxon>Mycoplasmatota</taxon>
        <taxon>Mollicutes</taxon>
        <taxon>Mycoplasmataceae</taxon>
        <taxon>Mycoplasma</taxon>
    </lineage>
</organism>
<dbReference type="GO" id="GO:0016301">
    <property type="term" value="F:kinase activity"/>
    <property type="evidence" value="ECO:0007669"/>
    <property type="project" value="UniProtKB-KW"/>
</dbReference>
<sequence>MKIKITDINLKNKIVILRVDFNTPLKLNEKNEYEVADNSRIVAALKTIKYIINQDAKLILLSHLSRIKTKEDLQSKSLYPVYLELKKLLTDLNVFFVNKTRGKEVNDAVYNLKNKEILLLENTRFEDLEDKKESKNNQELAQYWAGLGDVFINDAYGAIHRAHASNVGISTYIKESAIGFLVDDELTNLSKLNNPKKPYVAIVGGAKISDKIQVLEALLQKADYLLIGGGMAYTFNASKGLKIGQSLFEKDYLELAQNLLLKYKDKIILPIDNAISKDFSNSTPTYTTKENPNIPSDFMGMDIGTATVELFKKYLLEAETIFWNGPLGVTEFSNYSHGTEEIAKIISLNKNAFSVVGGGDSAAAIKNLGLEKEFSFISTGGGASLEYIQGKTLLGLEIIKNKQ</sequence>
<dbReference type="InterPro" id="IPR001576">
    <property type="entry name" value="Phosphoglycerate_kinase"/>
</dbReference>
<evidence type="ECO:0000313" key="2">
    <source>
        <dbReference type="EMBL" id="MBU4692550.1"/>
    </source>
</evidence>
<dbReference type="PANTHER" id="PTHR11406">
    <property type="entry name" value="PHOSPHOGLYCERATE KINASE"/>
    <property type="match status" value="1"/>
</dbReference>